<keyword evidence="1" id="KW-0808">Transferase</keyword>
<evidence type="ECO:0000313" key="1">
    <source>
        <dbReference type="EMBL" id="QCS90300.1"/>
    </source>
</evidence>
<reference evidence="1" key="1">
    <citation type="journal article" date="2019" name="FEMS Microbiol. Lett.">
        <title>Two extremely divergent sequence forms of the genes that define Escherichia coli group 3 capsules suggest a very long history since their common ancestor.</title>
        <authorList>
            <person name="Hong Y."/>
            <person name="Cunneen M.M."/>
            <person name="Reeves P.R."/>
        </authorList>
    </citation>
    <scope>NUCLEOTIDE SEQUENCE</scope>
    <source>
        <strain evidence="1">K10</strain>
    </source>
</reference>
<organism evidence="1">
    <name type="scientific">Escherichia coli</name>
    <dbReference type="NCBI Taxonomy" id="562"/>
    <lineage>
        <taxon>Bacteria</taxon>
        <taxon>Pseudomonadati</taxon>
        <taxon>Pseudomonadota</taxon>
        <taxon>Gammaproteobacteria</taxon>
        <taxon>Enterobacterales</taxon>
        <taxon>Enterobacteriaceae</taxon>
        <taxon>Escherichia</taxon>
    </lineage>
</organism>
<proteinExistence type="predicted"/>
<dbReference type="EMBL" id="MK278915">
    <property type="protein sequence ID" value="QCS90300.1"/>
    <property type="molecule type" value="Genomic_DNA"/>
</dbReference>
<dbReference type="RefSeq" id="WP_115189363.1">
    <property type="nucleotide sequence ID" value="NZ_UGBE01000003.1"/>
</dbReference>
<name>A0A4P8XKL9_ECOLX</name>
<sequence>MSMFLIKKKLKTDELLLTRKYWIDSPSSSLVIDEKNPVVEIRGWIQIFDNENVTLMIKYGEIVEEFSPEIERNDAVRSLNSNGSYTISKCGYRHKVVINNLSIPNLITLNVKINGQCYELCSLNIRKIIKVKEGKSGWLFLDNDTNRSVDQFTGKKLISNTDLIKYMDFFSAIDGLSNKLNFSWCYSISPGKEFIFHDYHPNVLGNINPMIQILNLCVSNVICPIDDLFESRELSYWKGDTHWTDYGALLACMQIFNFFNIDVKGVFDSISFKISKSYGDLGSKLIPPIESDKLSYIDSKSFMIFNNGIINHGRISIYENSKAKTSYNCVIFGDSFSVSMCPWLALVFKKVTWIYSAGSVDKQILEYEKPDYVILQCNSRFLLTPPTTEYSIKESIINKLKHGNVKHDFQDVKYKESDSFFYSKMMFDVMNMVYHHKS</sequence>
<dbReference type="GO" id="GO:0016740">
    <property type="term" value="F:transferase activity"/>
    <property type="evidence" value="ECO:0007669"/>
    <property type="project" value="UniProtKB-KW"/>
</dbReference>
<protein>
    <submittedName>
        <fullName evidence="1">Putative glycosyl transferase</fullName>
    </submittedName>
</protein>
<gene>
    <name evidence="1" type="primary">wckB</name>
</gene>
<dbReference type="AlphaFoldDB" id="A0A4P8XKL9"/>
<accession>A0A4P8XKL9</accession>